<dbReference type="AlphaFoldDB" id="A0A914D8B7"/>
<feature type="region of interest" description="Disordered" evidence="1">
    <location>
        <begin position="1"/>
        <end position="22"/>
    </location>
</feature>
<feature type="region of interest" description="Disordered" evidence="1">
    <location>
        <begin position="51"/>
        <end position="218"/>
    </location>
</feature>
<proteinExistence type="predicted"/>
<dbReference type="Proteomes" id="UP000887540">
    <property type="component" value="Unplaced"/>
</dbReference>
<feature type="compositionally biased region" description="Basic and acidic residues" evidence="1">
    <location>
        <begin position="172"/>
        <end position="212"/>
    </location>
</feature>
<name>A0A914D8B7_9BILA</name>
<feature type="compositionally biased region" description="Polar residues" evidence="1">
    <location>
        <begin position="119"/>
        <end position="128"/>
    </location>
</feature>
<evidence type="ECO:0000313" key="2">
    <source>
        <dbReference type="Proteomes" id="UP000887540"/>
    </source>
</evidence>
<evidence type="ECO:0000313" key="3">
    <source>
        <dbReference type="WBParaSite" id="ACRNAN_scaffold2074.g27410.t1"/>
    </source>
</evidence>
<dbReference type="WBParaSite" id="ACRNAN_scaffold2074.g27410.t1">
    <property type="protein sequence ID" value="ACRNAN_scaffold2074.g27410.t1"/>
    <property type="gene ID" value="ACRNAN_scaffold2074.g27410"/>
</dbReference>
<sequence length="218" mass="23718">MLAPIMTKDMKLFPSRPLPPKVKNVRSRAQSLQDFTHSNGTINHAKVVPTKQRNAQSVGNIPSVSHKLSKSPPKNSIGVKPTKLDAIAEGVEMTSSTKPPIHQPVNQKKLSLQAHAPSPLNNLSSPNIENVGRALASTSLNTSSTPSLNKSDEEESGSPNSKSMLKKLASIFKKDKSKDDSSKSKDDDTREKDKENLRKSSNEKNHVVEKMPKSPSSP</sequence>
<organism evidence="2 3">
    <name type="scientific">Acrobeloides nanus</name>
    <dbReference type="NCBI Taxonomy" id="290746"/>
    <lineage>
        <taxon>Eukaryota</taxon>
        <taxon>Metazoa</taxon>
        <taxon>Ecdysozoa</taxon>
        <taxon>Nematoda</taxon>
        <taxon>Chromadorea</taxon>
        <taxon>Rhabditida</taxon>
        <taxon>Tylenchina</taxon>
        <taxon>Cephalobomorpha</taxon>
        <taxon>Cephaloboidea</taxon>
        <taxon>Cephalobidae</taxon>
        <taxon>Acrobeloides</taxon>
    </lineage>
</organism>
<feature type="compositionally biased region" description="Polar residues" evidence="1">
    <location>
        <begin position="93"/>
        <end position="110"/>
    </location>
</feature>
<protein>
    <submittedName>
        <fullName evidence="3">Uncharacterized protein</fullName>
    </submittedName>
</protein>
<feature type="compositionally biased region" description="Polar residues" evidence="1">
    <location>
        <begin position="51"/>
        <end position="63"/>
    </location>
</feature>
<feature type="compositionally biased region" description="Low complexity" evidence="1">
    <location>
        <begin position="134"/>
        <end position="149"/>
    </location>
</feature>
<evidence type="ECO:0000256" key="1">
    <source>
        <dbReference type="SAM" id="MobiDB-lite"/>
    </source>
</evidence>
<reference evidence="3" key="1">
    <citation type="submission" date="2022-11" db="UniProtKB">
        <authorList>
            <consortium name="WormBaseParasite"/>
        </authorList>
    </citation>
    <scope>IDENTIFICATION</scope>
</reference>
<keyword evidence="2" id="KW-1185">Reference proteome</keyword>
<accession>A0A914D8B7</accession>